<reference evidence="2 3" key="1">
    <citation type="submission" date="2020-10" db="EMBL/GenBank/DDBJ databases">
        <title>Wide distribution of Phycisphaera-like planctomycetes from WD2101 soil group in peatlands and genome analysis of the first cultivated representative.</title>
        <authorList>
            <person name="Dedysh S.N."/>
            <person name="Beletsky A.V."/>
            <person name="Ivanova A."/>
            <person name="Kulichevskaya I.S."/>
            <person name="Suzina N.E."/>
            <person name="Philippov D.A."/>
            <person name="Rakitin A.L."/>
            <person name="Mardanov A.V."/>
            <person name="Ravin N.V."/>
        </authorList>
    </citation>
    <scope>NUCLEOTIDE SEQUENCE [LARGE SCALE GENOMIC DNA]</scope>
    <source>
        <strain evidence="2 3">M1803</strain>
    </source>
</reference>
<protein>
    <submittedName>
        <fullName evidence="2">STAS domain-containing protein</fullName>
    </submittedName>
</protein>
<dbReference type="Proteomes" id="UP000593765">
    <property type="component" value="Chromosome"/>
</dbReference>
<keyword evidence="3" id="KW-1185">Reference proteome</keyword>
<dbReference type="Pfam" id="PF01740">
    <property type="entry name" value="STAS"/>
    <property type="match status" value="1"/>
</dbReference>
<dbReference type="EMBL" id="CP063458">
    <property type="protein sequence ID" value="QOV91536.1"/>
    <property type="molecule type" value="Genomic_DNA"/>
</dbReference>
<feature type="domain" description="STAS" evidence="1">
    <location>
        <begin position="2"/>
        <end position="109"/>
    </location>
</feature>
<dbReference type="InterPro" id="IPR002645">
    <property type="entry name" value="STAS_dom"/>
</dbReference>
<dbReference type="SUPFAM" id="SSF52091">
    <property type="entry name" value="SpoIIaa-like"/>
    <property type="match status" value="1"/>
</dbReference>
<dbReference type="PANTHER" id="PTHR33495">
    <property type="entry name" value="ANTI-SIGMA FACTOR ANTAGONIST TM_1081-RELATED-RELATED"/>
    <property type="match status" value="1"/>
</dbReference>
<dbReference type="PANTHER" id="PTHR33495:SF2">
    <property type="entry name" value="ANTI-SIGMA FACTOR ANTAGONIST TM_1081-RELATED"/>
    <property type="match status" value="1"/>
</dbReference>
<evidence type="ECO:0000259" key="1">
    <source>
        <dbReference type="PROSITE" id="PS50801"/>
    </source>
</evidence>
<name>A0A7M2X1B7_9BACT</name>
<accession>A0A7M2X1B7</accession>
<dbReference type="GO" id="GO:0043856">
    <property type="term" value="F:anti-sigma factor antagonist activity"/>
    <property type="evidence" value="ECO:0007669"/>
    <property type="project" value="TreeGrafter"/>
</dbReference>
<dbReference type="KEGG" id="hbs:IPV69_09325"/>
<gene>
    <name evidence="2" type="ORF">IPV69_09325</name>
</gene>
<organism evidence="2 3">
    <name type="scientific">Humisphaera borealis</name>
    <dbReference type="NCBI Taxonomy" id="2807512"/>
    <lineage>
        <taxon>Bacteria</taxon>
        <taxon>Pseudomonadati</taxon>
        <taxon>Planctomycetota</taxon>
        <taxon>Phycisphaerae</taxon>
        <taxon>Tepidisphaerales</taxon>
        <taxon>Tepidisphaeraceae</taxon>
        <taxon>Humisphaera</taxon>
    </lineage>
</organism>
<dbReference type="InterPro" id="IPR036513">
    <property type="entry name" value="STAS_dom_sf"/>
</dbReference>
<evidence type="ECO:0000313" key="3">
    <source>
        <dbReference type="Proteomes" id="UP000593765"/>
    </source>
</evidence>
<dbReference type="AlphaFoldDB" id="A0A7M2X1B7"/>
<proteinExistence type="predicted"/>
<dbReference type="RefSeq" id="WP_206294834.1">
    <property type="nucleotide sequence ID" value="NZ_CP063458.1"/>
</dbReference>
<evidence type="ECO:0000313" key="2">
    <source>
        <dbReference type="EMBL" id="QOV91536.1"/>
    </source>
</evidence>
<sequence length="116" mass="12310">MATISEVQIEGVTLLKLGGGLTFEGVVPLTRPFESATRSGAVVVNLADVQTVTTPGISLLLSAHQRLGQTGGRLVLCSVPPLLKDVLRRCKLDRVFTFAVDDEAALQILKPKSLDA</sequence>
<dbReference type="Gene3D" id="3.30.750.24">
    <property type="entry name" value="STAS domain"/>
    <property type="match status" value="1"/>
</dbReference>
<dbReference type="PROSITE" id="PS50801">
    <property type="entry name" value="STAS"/>
    <property type="match status" value="1"/>
</dbReference>
<dbReference type="CDD" id="cd07043">
    <property type="entry name" value="STAS_anti-anti-sigma_factors"/>
    <property type="match status" value="1"/>
</dbReference>